<dbReference type="Proteomes" id="UP000243579">
    <property type="component" value="Unassembled WGS sequence"/>
</dbReference>
<accession>A0A1V9ZNT6</accession>
<keyword evidence="1" id="KW-0472">Membrane</keyword>
<protein>
    <recommendedName>
        <fullName evidence="4">Beta/gamma crystallin 'Greek key' domain-containing protein</fullName>
    </recommendedName>
</protein>
<dbReference type="Gene3D" id="2.60.20.10">
    <property type="entry name" value="Crystallins"/>
    <property type="match status" value="1"/>
</dbReference>
<reference evidence="2 3" key="1">
    <citation type="journal article" date="2014" name="Genome Biol. Evol.">
        <title>The secreted proteins of Achlya hypogyna and Thraustotheca clavata identify the ancestral oomycete secretome and reveal gene acquisitions by horizontal gene transfer.</title>
        <authorList>
            <person name="Misner I."/>
            <person name="Blouin N."/>
            <person name="Leonard G."/>
            <person name="Richards T.A."/>
            <person name="Lane C.E."/>
        </authorList>
    </citation>
    <scope>NUCLEOTIDE SEQUENCE [LARGE SCALE GENOMIC DNA]</scope>
    <source>
        <strain evidence="2 3">ATCC 48635</strain>
    </source>
</reference>
<gene>
    <name evidence="2" type="ORF">ACHHYP_06172</name>
</gene>
<proteinExistence type="predicted"/>
<sequence>MAVSANVTVFEFLDYKGRSVFVTTPVPNTRTILPANFRVESFRVDAGLDLITYSEYNFSGVRTVWHRSTSNPAIWRGSIASFEVVPSNYTLPTPIPGAVISPWKLMGSINGYLLVRMSATSVDHVECFSLDGVNCEECIHPADLMEFLRPTAPENFPATCGPESYQYWGNDSRQFCRTAKSMLAVAPSSMPSWRILRGRDGYIVSTPAGNGWNYCIRPASKWYEQQQCETFVSLTAATEVKERILWLPSEESNKNGDAFLKCYGDFQCYGWLPTADVTGISSKMPGTTSDNAFAGGISGLVCLLFMISLAVYAWNKSRASDRYHANTIEATHCSSSQDDFDTGITFTRADSSG</sequence>
<name>A0A1V9ZNT6_ACHHY</name>
<organism evidence="2 3">
    <name type="scientific">Achlya hypogyna</name>
    <name type="common">Oomycete</name>
    <name type="synonym">Protoachlya hypogyna</name>
    <dbReference type="NCBI Taxonomy" id="1202772"/>
    <lineage>
        <taxon>Eukaryota</taxon>
        <taxon>Sar</taxon>
        <taxon>Stramenopiles</taxon>
        <taxon>Oomycota</taxon>
        <taxon>Saprolegniomycetes</taxon>
        <taxon>Saprolegniales</taxon>
        <taxon>Achlyaceae</taxon>
        <taxon>Achlya</taxon>
    </lineage>
</organism>
<evidence type="ECO:0000313" key="2">
    <source>
        <dbReference type="EMBL" id="OQR99440.1"/>
    </source>
</evidence>
<feature type="transmembrane region" description="Helical" evidence="1">
    <location>
        <begin position="292"/>
        <end position="314"/>
    </location>
</feature>
<keyword evidence="3" id="KW-1185">Reference proteome</keyword>
<dbReference type="AlphaFoldDB" id="A0A1V9ZNT6"/>
<dbReference type="EMBL" id="JNBR01000063">
    <property type="protein sequence ID" value="OQR99440.1"/>
    <property type="molecule type" value="Genomic_DNA"/>
</dbReference>
<evidence type="ECO:0000256" key="1">
    <source>
        <dbReference type="SAM" id="Phobius"/>
    </source>
</evidence>
<dbReference type="SUPFAM" id="SSF49695">
    <property type="entry name" value="gamma-Crystallin-like"/>
    <property type="match status" value="1"/>
</dbReference>
<keyword evidence="1" id="KW-0812">Transmembrane</keyword>
<comment type="caution">
    <text evidence="2">The sequence shown here is derived from an EMBL/GenBank/DDBJ whole genome shotgun (WGS) entry which is preliminary data.</text>
</comment>
<evidence type="ECO:0000313" key="3">
    <source>
        <dbReference type="Proteomes" id="UP000243579"/>
    </source>
</evidence>
<evidence type="ECO:0008006" key="4">
    <source>
        <dbReference type="Google" id="ProtNLM"/>
    </source>
</evidence>
<dbReference type="InterPro" id="IPR011024">
    <property type="entry name" value="G_crystallin-like"/>
</dbReference>
<keyword evidence="1" id="KW-1133">Transmembrane helix</keyword>